<dbReference type="Proteomes" id="UP000182738">
    <property type="component" value="Unassembled WGS sequence"/>
</dbReference>
<dbReference type="RefSeq" id="WP_344852758.1">
    <property type="nucleotide sequence ID" value="NZ_BAABDZ010000019.1"/>
</dbReference>
<gene>
    <name evidence="2" type="ORF">Ga0061060_10172</name>
</gene>
<sequence>MSSFLFGCKFMLANLLIYSNNYHLKKKQTGYFLCHVELFFHGINRNILFRCTVNELHEAMPFSLATFAFMISTVFRNQSLAIGLTTFSLFIGPQITYFLSLKFDWAKYILFANTNLAQYIDGMPLVKGMTMPFSLAVLLVYFVAFNAVTWWTFQKRDVAA</sequence>
<evidence type="ECO:0000256" key="1">
    <source>
        <dbReference type="SAM" id="Phobius"/>
    </source>
</evidence>
<evidence type="ECO:0000313" key="3">
    <source>
        <dbReference type="Proteomes" id="UP000182738"/>
    </source>
</evidence>
<dbReference type="EMBL" id="CYGZ01000001">
    <property type="protein sequence ID" value="CUA78765.1"/>
    <property type="molecule type" value="Genomic_DNA"/>
</dbReference>
<accession>A0A0K6GJ67</accession>
<dbReference type="AlphaFoldDB" id="A0A0K6GJ67"/>
<dbReference type="PANTHER" id="PTHR37305">
    <property type="entry name" value="INTEGRAL MEMBRANE PROTEIN-RELATED"/>
    <property type="match status" value="1"/>
</dbReference>
<protein>
    <submittedName>
        <fullName evidence="2">ABC-2 family transporter protein</fullName>
    </submittedName>
</protein>
<reference evidence="3" key="1">
    <citation type="submission" date="2015-08" db="EMBL/GenBank/DDBJ databases">
        <authorList>
            <person name="Varghese N."/>
        </authorList>
    </citation>
    <scope>NUCLEOTIDE SEQUENCE [LARGE SCALE GENOMIC DNA]</scope>
    <source>
        <strain evidence="3">DSM 27374</strain>
    </source>
</reference>
<name>A0A0K6GJ67_9BACL</name>
<keyword evidence="3" id="KW-1185">Reference proteome</keyword>
<dbReference type="PANTHER" id="PTHR37305:SF1">
    <property type="entry name" value="MEMBRANE PROTEIN"/>
    <property type="match status" value="1"/>
</dbReference>
<evidence type="ECO:0000313" key="2">
    <source>
        <dbReference type="EMBL" id="CUA78765.1"/>
    </source>
</evidence>
<keyword evidence="1" id="KW-0472">Membrane</keyword>
<keyword evidence="1" id="KW-1133">Transmembrane helix</keyword>
<feature type="transmembrane region" description="Helical" evidence="1">
    <location>
        <begin position="133"/>
        <end position="153"/>
    </location>
</feature>
<dbReference type="STRING" id="1325335.GCA_001418025_00069"/>
<feature type="transmembrane region" description="Helical" evidence="1">
    <location>
        <begin position="80"/>
        <end position="100"/>
    </location>
</feature>
<keyword evidence="1" id="KW-0812">Transmembrane</keyword>
<organism evidence="2 3">
    <name type="scientific">Anoxybacillus suryakundensis</name>
    <dbReference type="NCBI Taxonomy" id="1325335"/>
    <lineage>
        <taxon>Bacteria</taxon>
        <taxon>Bacillati</taxon>
        <taxon>Bacillota</taxon>
        <taxon>Bacilli</taxon>
        <taxon>Bacillales</taxon>
        <taxon>Anoxybacillaceae</taxon>
        <taxon>Anoxybacillus</taxon>
    </lineage>
</organism>
<proteinExistence type="predicted"/>